<feature type="non-terminal residue" evidence="2">
    <location>
        <position position="1"/>
    </location>
</feature>
<keyword evidence="2" id="KW-0808">Transferase</keyword>
<dbReference type="Proteomes" id="UP000265520">
    <property type="component" value="Unassembled WGS sequence"/>
</dbReference>
<evidence type="ECO:0000259" key="1">
    <source>
        <dbReference type="Pfam" id="PF00078"/>
    </source>
</evidence>
<dbReference type="GO" id="GO:0003964">
    <property type="term" value="F:RNA-directed DNA polymerase activity"/>
    <property type="evidence" value="ECO:0007669"/>
    <property type="project" value="UniProtKB-KW"/>
</dbReference>
<feature type="non-terminal residue" evidence="2">
    <location>
        <position position="247"/>
    </location>
</feature>
<keyword evidence="2" id="KW-0695">RNA-directed DNA polymerase</keyword>
<evidence type="ECO:0000313" key="2">
    <source>
        <dbReference type="EMBL" id="MCI10933.1"/>
    </source>
</evidence>
<dbReference type="InterPro" id="IPR000477">
    <property type="entry name" value="RT_dom"/>
</dbReference>
<proteinExistence type="predicted"/>
<organism evidence="2 3">
    <name type="scientific">Trifolium medium</name>
    <dbReference type="NCBI Taxonomy" id="97028"/>
    <lineage>
        <taxon>Eukaryota</taxon>
        <taxon>Viridiplantae</taxon>
        <taxon>Streptophyta</taxon>
        <taxon>Embryophyta</taxon>
        <taxon>Tracheophyta</taxon>
        <taxon>Spermatophyta</taxon>
        <taxon>Magnoliopsida</taxon>
        <taxon>eudicotyledons</taxon>
        <taxon>Gunneridae</taxon>
        <taxon>Pentapetalae</taxon>
        <taxon>rosids</taxon>
        <taxon>fabids</taxon>
        <taxon>Fabales</taxon>
        <taxon>Fabaceae</taxon>
        <taxon>Papilionoideae</taxon>
        <taxon>50 kb inversion clade</taxon>
        <taxon>NPAAA clade</taxon>
        <taxon>Hologalegina</taxon>
        <taxon>IRL clade</taxon>
        <taxon>Trifolieae</taxon>
        <taxon>Trifolium</taxon>
    </lineage>
</organism>
<sequence>RWLKEGDSNSKYFHSCVKSRERRNAISCLKVGNRWLESSSEIVEEVTSYFRNHFASSPWRRPKLDGVAFPNISEEENSLLTAPFPLEEIEDAVMNSGGNKSPGPDGFNFEFVKSFWPLLKGEVRILFDQFHGNASIPNGLLSYFIALIPKVARPSSLGEFRPISLLGCLYKLLAKVLAARLAKVMDSVVASTQSAFIKGRNLVDGVMVVNEVIDLARKTGRGCLVLKVDFEKAYDSVEWGFLEYMLR</sequence>
<evidence type="ECO:0000313" key="3">
    <source>
        <dbReference type="Proteomes" id="UP000265520"/>
    </source>
</evidence>
<dbReference type="EMBL" id="LXQA010078203">
    <property type="protein sequence ID" value="MCI10933.1"/>
    <property type="molecule type" value="Genomic_DNA"/>
</dbReference>
<reference evidence="2 3" key="1">
    <citation type="journal article" date="2018" name="Front. Plant Sci.">
        <title>Red Clover (Trifolium pratense) and Zigzag Clover (T. medium) - A Picture of Genomic Similarities and Differences.</title>
        <authorList>
            <person name="Dluhosova J."/>
            <person name="Istvanek J."/>
            <person name="Nedelnik J."/>
            <person name="Repkova J."/>
        </authorList>
    </citation>
    <scope>NUCLEOTIDE SEQUENCE [LARGE SCALE GENOMIC DNA]</scope>
    <source>
        <strain evidence="3">cv. 10/8</strain>
        <tissue evidence="2">Leaf</tissue>
    </source>
</reference>
<dbReference type="AlphaFoldDB" id="A0A392PFP8"/>
<dbReference type="PANTHER" id="PTHR31635:SF196">
    <property type="entry name" value="REVERSE TRANSCRIPTASE DOMAIN-CONTAINING PROTEIN-RELATED"/>
    <property type="match status" value="1"/>
</dbReference>
<name>A0A392PFP8_9FABA</name>
<keyword evidence="2" id="KW-0548">Nucleotidyltransferase</keyword>
<dbReference type="Pfam" id="PF00078">
    <property type="entry name" value="RVT_1"/>
    <property type="match status" value="1"/>
</dbReference>
<feature type="domain" description="Reverse transcriptase" evidence="1">
    <location>
        <begin position="150"/>
        <end position="242"/>
    </location>
</feature>
<protein>
    <submittedName>
        <fullName evidence="2">LINE-1 reverse transcriptase like</fullName>
    </submittedName>
</protein>
<keyword evidence="3" id="KW-1185">Reference proteome</keyword>
<accession>A0A392PFP8</accession>
<dbReference type="CDD" id="cd01650">
    <property type="entry name" value="RT_nLTR_like"/>
    <property type="match status" value="1"/>
</dbReference>
<dbReference type="PANTHER" id="PTHR31635">
    <property type="entry name" value="REVERSE TRANSCRIPTASE DOMAIN-CONTAINING PROTEIN-RELATED"/>
    <property type="match status" value="1"/>
</dbReference>
<comment type="caution">
    <text evidence="2">The sequence shown here is derived from an EMBL/GenBank/DDBJ whole genome shotgun (WGS) entry which is preliminary data.</text>
</comment>